<dbReference type="FunFam" id="1.10.3660.10:FF:000003">
    <property type="entry name" value="Prephenate dehydrogenase"/>
    <property type="match status" value="1"/>
</dbReference>
<dbReference type="GO" id="GO:0008977">
    <property type="term" value="F:prephenate dehydrogenase (NAD+) activity"/>
    <property type="evidence" value="ECO:0007669"/>
    <property type="project" value="UniProtKB-EC"/>
</dbReference>
<protein>
    <recommendedName>
        <fullName evidence="3">prephenate dehydrogenase</fullName>
        <ecNumber evidence="3">1.3.1.12</ecNumber>
    </recommendedName>
</protein>
<dbReference type="HOGENOM" id="CLU_055968_2_0_7"/>
<evidence type="ECO:0000256" key="6">
    <source>
        <dbReference type="ARBA" id="ARBA00023002"/>
    </source>
</evidence>
<organism evidence="11 12">
    <name type="scientific">Helicobacter macacae MIT 99-5501</name>
    <dbReference type="NCBI Taxonomy" id="1357400"/>
    <lineage>
        <taxon>Bacteria</taxon>
        <taxon>Pseudomonadati</taxon>
        <taxon>Campylobacterota</taxon>
        <taxon>Epsilonproteobacteria</taxon>
        <taxon>Campylobacterales</taxon>
        <taxon>Helicobacteraceae</taxon>
        <taxon>Helicobacter</taxon>
    </lineage>
</organism>
<keyword evidence="8" id="KW-0057">Aromatic amino acid biosynthesis</keyword>
<comment type="catalytic activity">
    <reaction evidence="9">
        <text>prephenate + NAD(+) = 3-(4-hydroxyphenyl)pyruvate + CO2 + NADH</text>
        <dbReference type="Rhea" id="RHEA:13869"/>
        <dbReference type="ChEBI" id="CHEBI:16526"/>
        <dbReference type="ChEBI" id="CHEBI:29934"/>
        <dbReference type="ChEBI" id="CHEBI:36242"/>
        <dbReference type="ChEBI" id="CHEBI:57540"/>
        <dbReference type="ChEBI" id="CHEBI:57945"/>
        <dbReference type="EC" id="1.3.1.12"/>
    </reaction>
</comment>
<evidence type="ECO:0000256" key="2">
    <source>
        <dbReference type="ARBA" id="ARBA00007964"/>
    </source>
</evidence>
<evidence type="ECO:0000256" key="1">
    <source>
        <dbReference type="ARBA" id="ARBA00005067"/>
    </source>
</evidence>
<dbReference type="OrthoDB" id="9802008at2"/>
<dbReference type="InterPro" id="IPR050812">
    <property type="entry name" value="Preph/Arog_dehydrog"/>
</dbReference>
<dbReference type="PANTHER" id="PTHR21363:SF0">
    <property type="entry name" value="PREPHENATE DEHYDROGENASE [NADP(+)]"/>
    <property type="match status" value="1"/>
</dbReference>
<dbReference type="Gene3D" id="1.10.3660.10">
    <property type="entry name" value="6-phosphogluconate dehydrogenase C-terminal like domain"/>
    <property type="match status" value="1"/>
</dbReference>
<sequence length="286" mass="31486">MQERKSVGIIGLGLIGGSMGLALREAGESKTSPIVFSRIFGYDTNPLHSQQALSLGLVDECVEFGEIEKCDVIFLATPLDAIIDTLGKLKNIKQDCTIIDLGGAKQKIIASISPQIRKNFVAAHPMSGTENSGPNAAIKGLFYNKIVIITDEEHSGQSQVALAKQIFISIGMRLIKMSATEHDKHTAYISHLPHIISFALANTVLAQEEPQNILALIGGGFKDMSRIAKSSPIMWRDVFAQNKENLLESIESFGKEMLYAESLIKNEKWEELIEWMSKANSLHKFM</sequence>
<dbReference type="GO" id="GO:0004665">
    <property type="term" value="F:prephenate dehydrogenase (NADP+) activity"/>
    <property type="evidence" value="ECO:0007669"/>
    <property type="project" value="InterPro"/>
</dbReference>
<evidence type="ECO:0000259" key="10">
    <source>
        <dbReference type="PROSITE" id="PS51176"/>
    </source>
</evidence>
<dbReference type="FunFam" id="3.40.50.720:FF:000208">
    <property type="entry name" value="Prephenate dehydrogenase"/>
    <property type="match status" value="1"/>
</dbReference>
<dbReference type="Gene3D" id="3.40.50.720">
    <property type="entry name" value="NAD(P)-binding Rossmann-like Domain"/>
    <property type="match status" value="1"/>
</dbReference>
<dbReference type="SUPFAM" id="SSF51735">
    <property type="entry name" value="NAD(P)-binding Rossmann-fold domains"/>
    <property type="match status" value="1"/>
</dbReference>
<dbReference type="GO" id="GO:0070403">
    <property type="term" value="F:NAD+ binding"/>
    <property type="evidence" value="ECO:0007669"/>
    <property type="project" value="InterPro"/>
</dbReference>
<evidence type="ECO:0000313" key="11">
    <source>
        <dbReference type="EMBL" id="ETD24965.1"/>
    </source>
</evidence>
<reference evidence="11 12" key="1">
    <citation type="journal article" date="2014" name="Genome Announc.">
        <title>Draft genome sequences of six enterohepatic helicobacter species isolated from humans and one from rhesus macaques.</title>
        <authorList>
            <person name="Shen Z."/>
            <person name="Sheh A."/>
            <person name="Young S.K."/>
            <person name="Abouelliel A."/>
            <person name="Ward D.V."/>
            <person name="Earl A.M."/>
            <person name="Fox J.G."/>
        </authorList>
    </citation>
    <scope>NUCLEOTIDE SEQUENCE [LARGE SCALE GENOMIC DNA]</scope>
    <source>
        <strain evidence="11 12">MIT 99-5501</strain>
    </source>
</reference>
<dbReference type="PROSITE" id="PS51176">
    <property type="entry name" value="PDH_ADH"/>
    <property type="match status" value="1"/>
</dbReference>
<evidence type="ECO:0000256" key="4">
    <source>
        <dbReference type="ARBA" id="ARBA00022498"/>
    </source>
</evidence>
<dbReference type="eggNOG" id="COG0287">
    <property type="taxonomic scope" value="Bacteria"/>
</dbReference>
<dbReference type="Pfam" id="PF02153">
    <property type="entry name" value="PDH_N"/>
    <property type="match status" value="1"/>
</dbReference>
<keyword evidence="7" id="KW-0520">NAD</keyword>
<keyword evidence="5" id="KW-0028">Amino-acid biosynthesis</keyword>
<dbReference type="EC" id="1.3.1.12" evidence="3"/>
<dbReference type="InterPro" id="IPR008927">
    <property type="entry name" value="6-PGluconate_DH-like_C_sf"/>
</dbReference>
<evidence type="ECO:0000313" key="12">
    <source>
        <dbReference type="Proteomes" id="UP000018731"/>
    </source>
</evidence>
<comment type="similarity">
    <text evidence="2">Belongs to the prephenate/arogenate dehydrogenase family.</text>
</comment>
<dbReference type="SUPFAM" id="SSF48179">
    <property type="entry name" value="6-phosphogluconate dehydrogenase C-terminal domain-like"/>
    <property type="match status" value="1"/>
</dbReference>
<dbReference type="STRING" id="1357400.HMPREF2086_00300"/>
<evidence type="ECO:0000256" key="7">
    <source>
        <dbReference type="ARBA" id="ARBA00023027"/>
    </source>
</evidence>
<comment type="pathway">
    <text evidence="1">Amino-acid biosynthesis; L-tyrosine biosynthesis; (4-hydroxyphenyl)pyruvate from prephenate (NAD(+) route): step 1/1.</text>
</comment>
<keyword evidence="12" id="KW-1185">Reference proteome</keyword>
<evidence type="ECO:0000256" key="5">
    <source>
        <dbReference type="ARBA" id="ARBA00022605"/>
    </source>
</evidence>
<dbReference type="AlphaFoldDB" id="V8CD93"/>
<evidence type="ECO:0000256" key="8">
    <source>
        <dbReference type="ARBA" id="ARBA00023141"/>
    </source>
</evidence>
<dbReference type="NCBIfam" id="NF006307">
    <property type="entry name" value="PRK08507.1"/>
    <property type="match status" value="1"/>
</dbReference>
<evidence type="ECO:0000256" key="9">
    <source>
        <dbReference type="ARBA" id="ARBA00049260"/>
    </source>
</evidence>
<keyword evidence="4" id="KW-0827">Tyrosine biosynthesis</keyword>
<gene>
    <name evidence="11" type="ORF">HMPREF2086_00300</name>
</gene>
<dbReference type="InterPro" id="IPR003099">
    <property type="entry name" value="Prephen_DH"/>
</dbReference>
<proteinExistence type="inferred from homology"/>
<dbReference type="InterPro" id="IPR046825">
    <property type="entry name" value="PDH_C"/>
</dbReference>
<dbReference type="InterPro" id="IPR036291">
    <property type="entry name" value="NAD(P)-bd_dom_sf"/>
</dbReference>
<feature type="domain" description="Prephenate/arogenate dehydrogenase" evidence="10">
    <location>
        <begin position="5"/>
        <end position="286"/>
    </location>
</feature>
<name>V8CD93_9HELI</name>
<dbReference type="EMBL" id="AZJI01000001">
    <property type="protein sequence ID" value="ETD24965.1"/>
    <property type="molecule type" value="Genomic_DNA"/>
</dbReference>
<dbReference type="PATRIC" id="fig|1357400.3.peg.415"/>
<evidence type="ECO:0000256" key="3">
    <source>
        <dbReference type="ARBA" id="ARBA00012068"/>
    </source>
</evidence>
<dbReference type="InterPro" id="IPR046826">
    <property type="entry name" value="PDH_N"/>
</dbReference>
<keyword evidence="6" id="KW-0560">Oxidoreductase</keyword>
<dbReference type="GO" id="GO:0006571">
    <property type="term" value="P:tyrosine biosynthetic process"/>
    <property type="evidence" value="ECO:0007669"/>
    <property type="project" value="UniProtKB-KW"/>
</dbReference>
<dbReference type="Pfam" id="PF20463">
    <property type="entry name" value="PDH_C"/>
    <property type="match status" value="1"/>
</dbReference>
<dbReference type="RefSeq" id="WP_023926967.1">
    <property type="nucleotide sequence ID" value="NZ_KI669454.1"/>
</dbReference>
<accession>V8CD93</accession>
<dbReference type="Proteomes" id="UP000018731">
    <property type="component" value="Unassembled WGS sequence"/>
</dbReference>
<dbReference type="PANTHER" id="PTHR21363">
    <property type="entry name" value="PREPHENATE DEHYDROGENASE"/>
    <property type="match status" value="1"/>
</dbReference>
<comment type="caution">
    <text evidence="11">The sequence shown here is derived from an EMBL/GenBank/DDBJ whole genome shotgun (WGS) entry which is preliminary data.</text>
</comment>